<feature type="domain" description="Myb/SANT-like DNA-binding" evidence="2">
    <location>
        <begin position="275"/>
        <end position="360"/>
    </location>
</feature>
<feature type="compositionally biased region" description="Polar residues" evidence="1">
    <location>
        <begin position="392"/>
        <end position="406"/>
    </location>
</feature>
<dbReference type="PANTHER" id="PTHR47595">
    <property type="entry name" value="HEAT SHOCK 70 KDA PROTEIN 14"/>
    <property type="match status" value="1"/>
</dbReference>
<dbReference type="InterPro" id="IPR044822">
    <property type="entry name" value="Myb_DNA-bind_4"/>
</dbReference>
<dbReference type="AlphaFoldDB" id="A0A4Y2HEG2"/>
<feature type="domain" description="Myb/SANT-like DNA-binding" evidence="2">
    <location>
        <begin position="61"/>
        <end position="148"/>
    </location>
</feature>
<dbReference type="Pfam" id="PF13837">
    <property type="entry name" value="Myb_DNA-bind_4"/>
    <property type="match status" value="2"/>
</dbReference>
<evidence type="ECO:0000259" key="2">
    <source>
        <dbReference type="Pfam" id="PF13837"/>
    </source>
</evidence>
<gene>
    <name evidence="3" type="ORF">AVEN_198695_1</name>
</gene>
<accession>A0A4Y2HEG2</accession>
<proteinExistence type="predicted"/>
<reference evidence="3 4" key="1">
    <citation type="journal article" date="2019" name="Sci. Rep.">
        <title>Orb-weaving spider Araneus ventricosus genome elucidates the spidroin gene catalogue.</title>
        <authorList>
            <person name="Kono N."/>
            <person name="Nakamura H."/>
            <person name="Ohtoshi R."/>
            <person name="Moran D.A.P."/>
            <person name="Shinohara A."/>
            <person name="Yoshida Y."/>
            <person name="Fujiwara M."/>
            <person name="Mori M."/>
            <person name="Tomita M."/>
            <person name="Arakawa K."/>
        </authorList>
    </citation>
    <scope>NUCLEOTIDE SEQUENCE [LARGE SCALE GENOMIC DNA]</scope>
</reference>
<organism evidence="3 4">
    <name type="scientific">Araneus ventricosus</name>
    <name type="common">Orbweaver spider</name>
    <name type="synonym">Epeira ventricosa</name>
    <dbReference type="NCBI Taxonomy" id="182803"/>
    <lineage>
        <taxon>Eukaryota</taxon>
        <taxon>Metazoa</taxon>
        <taxon>Ecdysozoa</taxon>
        <taxon>Arthropoda</taxon>
        <taxon>Chelicerata</taxon>
        <taxon>Arachnida</taxon>
        <taxon>Araneae</taxon>
        <taxon>Araneomorphae</taxon>
        <taxon>Entelegynae</taxon>
        <taxon>Araneoidea</taxon>
        <taxon>Araneidae</taxon>
        <taxon>Araneus</taxon>
    </lineage>
</organism>
<dbReference type="PANTHER" id="PTHR47595:SF1">
    <property type="entry name" value="MYB_SANT-LIKE DNA-BINDING DOMAIN-CONTAINING PROTEIN"/>
    <property type="match status" value="1"/>
</dbReference>
<keyword evidence="4" id="KW-1185">Reference proteome</keyword>
<evidence type="ECO:0000313" key="4">
    <source>
        <dbReference type="Proteomes" id="UP000499080"/>
    </source>
</evidence>
<protein>
    <recommendedName>
        <fullName evidence="2">Myb/SANT-like DNA-binding domain-containing protein</fullName>
    </recommendedName>
</protein>
<comment type="caution">
    <text evidence="3">The sequence shown here is derived from an EMBL/GenBank/DDBJ whole genome shotgun (WGS) entry which is preliminary data.</text>
</comment>
<sequence>MGVSNLIPPLLFDIVLLSPNDKFASHALPDLFLILNSGLSFKLYSKVMATGTLNSLCSQKCVWTDEETRSLIKLAKAYIPKFKDSSYSKKQLLEDIAGELQKKGFFTTTPENVRNKMKYLRTRYKNVLDYNAKHVEKRAMPFADELVELYSLDYFDNGDFYDRNGNGSNDVSFRASGSKRKSTIPASHVDLRSVVTTKKKSTNQIIHKGTKFAIKRKTNVKSRTQPLYQCGLCMEKFKTSHNMHDHVCKAAAKANNEAPKRRVNTTHSNSSNVFHWNSLITMQFLELLKEFQESHKNANFRKGNIWNNMSTLMKRRGYNILPKELEKKWITLSSAFEKTMKYNKTHKDKKKCAFFKRLTDLYKHPASFSCFKFSEPVKMTVEVSPFSFASREPSSATSRPSTTNPAAQRKNSEDQKPNHNSIPELMLWLENTWTEYKMLEKKKEALQVQRHNELMEMLSFLVDNSSNNSIR</sequence>
<name>A0A4Y2HEG2_ARAVE</name>
<dbReference type="EMBL" id="BGPR01001883">
    <property type="protein sequence ID" value="GBM63690.1"/>
    <property type="molecule type" value="Genomic_DNA"/>
</dbReference>
<evidence type="ECO:0000313" key="3">
    <source>
        <dbReference type="EMBL" id="GBM63690.1"/>
    </source>
</evidence>
<dbReference type="OrthoDB" id="691673at2759"/>
<evidence type="ECO:0000256" key="1">
    <source>
        <dbReference type="SAM" id="MobiDB-lite"/>
    </source>
</evidence>
<dbReference type="Proteomes" id="UP000499080">
    <property type="component" value="Unassembled WGS sequence"/>
</dbReference>
<feature type="region of interest" description="Disordered" evidence="1">
    <location>
        <begin position="390"/>
        <end position="421"/>
    </location>
</feature>
<dbReference type="Gene3D" id="1.10.10.60">
    <property type="entry name" value="Homeodomain-like"/>
    <property type="match status" value="2"/>
</dbReference>